<keyword evidence="5 11" id="KW-0812">Transmembrane</keyword>
<feature type="domain" description="Cation efflux protein transmembrane" evidence="12">
    <location>
        <begin position="12"/>
        <end position="247"/>
    </location>
</feature>
<dbReference type="SUPFAM" id="SSF160240">
    <property type="entry name" value="Cation efflux protein cytoplasmic domain-like"/>
    <property type="match status" value="1"/>
</dbReference>
<gene>
    <name evidence="15" type="primary">slc30a10.L</name>
</gene>
<dbReference type="GeneID" id="108716462"/>
<evidence type="ECO:0000256" key="3">
    <source>
        <dbReference type="ARBA" id="ARBA00022448"/>
    </source>
</evidence>
<name>A0A8J1KP31_XENLA</name>
<proteinExistence type="inferred from homology"/>
<dbReference type="Pfam" id="PF01545">
    <property type="entry name" value="Cation_efflux"/>
    <property type="match status" value="1"/>
</dbReference>
<dbReference type="InterPro" id="IPR027469">
    <property type="entry name" value="Cation_efflux_TMD_sf"/>
</dbReference>
<feature type="transmembrane region" description="Helical" evidence="11">
    <location>
        <begin position="181"/>
        <end position="203"/>
    </location>
</feature>
<feature type="transmembrane region" description="Helical" evidence="11">
    <location>
        <begin position="37"/>
        <end position="57"/>
    </location>
</feature>
<dbReference type="Pfam" id="PF16916">
    <property type="entry name" value="ZT_dimer"/>
    <property type="match status" value="1"/>
</dbReference>
<evidence type="ECO:0000256" key="10">
    <source>
        <dbReference type="SAM" id="MobiDB-lite"/>
    </source>
</evidence>
<evidence type="ECO:0000259" key="12">
    <source>
        <dbReference type="Pfam" id="PF01545"/>
    </source>
</evidence>
<keyword evidence="6" id="KW-0862">Zinc</keyword>
<sequence>MSRYTGRAARLIFMCVVSFFLFIGELAIGYVGNSLSLSSDAFAVLSHLISMLIGLVGMRLSRIQWHKRSTFGFLRADVVGAFGNSIFAAALMFSILIEAIKRYIGPEKTENALLVLIAGIVGLAINVLNYVIFMDCCFPKMPDKAEDLETGDAMSPPQADAENEEKKQEGNKASTLNIRGVMLHVMGDALGSVVVVVTAVIFYVRPLDKDAPCNWQCYIDPSLTVVMVGIILFSAFPLIKETANILLQMVPEGVQVGEIGQKLSSVPGVKSIHEIHIWELASGKNIATLHVKFQDFTNHTTASQDIRKIFHEEGIHAVTIQAEFPDEKDLTLVCSAPCISEKCDAHLCCSRELVPYSEIDGKTLKKGKSSQVWYRSNDLVLNVEARVSAEPLWEEEAGLKMKEAMQNGFTIEEESLKATHL</sequence>
<keyword evidence="14" id="KW-1185">Reference proteome</keyword>
<evidence type="ECO:0000256" key="6">
    <source>
        <dbReference type="ARBA" id="ARBA00022833"/>
    </source>
</evidence>
<dbReference type="InterPro" id="IPR002524">
    <property type="entry name" value="Cation_efflux"/>
</dbReference>
<dbReference type="InterPro" id="IPR027470">
    <property type="entry name" value="Cation_efflux_CTD"/>
</dbReference>
<dbReference type="SUPFAM" id="SSF161111">
    <property type="entry name" value="Cation efflux protein transmembrane domain-like"/>
    <property type="match status" value="1"/>
</dbReference>
<feature type="transmembrane region" description="Helical" evidence="11">
    <location>
        <begin position="78"/>
        <end position="100"/>
    </location>
</feature>
<dbReference type="PANTHER" id="PTHR45820:SF3">
    <property type="entry name" value="CALCIUM_MANGANESE ANTIPORTER SLC30A10"/>
    <property type="match status" value="1"/>
</dbReference>
<comment type="subcellular location">
    <subcellularLocation>
        <location evidence="1">Membrane</location>
        <topology evidence="1">Multi-pass membrane protein</topology>
    </subcellularLocation>
</comment>
<reference evidence="15" key="1">
    <citation type="submission" date="2025-08" db="UniProtKB">
        <authorList>
            <consortium name="RefSeq"/>
        </authorList>
    </citation>
    <scope>IDENTIFICATION</scope>
    <source>
        <strain evidence="15">J_2021</strain>
        <tissue evidence="15">Erythrocytes</tissue>
    </source>
</reference>
<evidence type="ECO:0000256" key="4">
    <source>
        <dbReference type="ARBA" id="ARBA00022449"/>
    </source>
</evidence>
<dbReference type="AlphaFoldDB" id="A0A8J1KP31"/>
<evidence type="ECO:0000256" key="8">
    <source>
        <dbReference type="ARBA" id="ARBA00023136"/>
    </source>
</evidence>
<dbReference type="GO" id="GO:0016020">
    <property type="term" value="C:membrane"/>
    <property type="evidence" value="ECO:0007669"/>
    <property type="project" value="UniProtKB-SubCell"/>
</dbReference>
<dbReference type="NCBIfam" id="TIGR01297">
    <property type="entry name" value="CDF"/>
    <property type="match status" value="1"/>
</dbReference>
<evidence type="ECO:0000256" key="11">
    <source>
        <dbReference type="SAM" id="Phobius"/>
    </source>
</evidence>
<dbReference type="PANTHER" id="PTHR45820">
    <property type="entry name" value="FI23527P1"/>
    <property type="match status" value="1"/>
</dbReference>
<keyword evidence="4" id="KW-0050">Antiport</keyword>
<evidence type="ECO:0000313" key="15">
    <source>
        <dbReference type="RefSeq" id="XP_041418483.1"/>
    </source>
</evidence>
<accession>A0A8J1KP31</accession>
<feature type="region of interest" description="Disordered" evidence="10">
    <location>
        <begin position="148"/>
        <end position="170"/>
    </location>
</feature>
<comment type="similarity">
    <text evidence="2">Belongs to the cation diffusion facilitator (CDF) transporter (TC 2.A.4) family. SLC30A subfamily.</text>
</comment>
<evidence type="ECO:0000313" key="14">
    <source>
        <dbReference type="Proteomes" id="UP000186698"/>
    </source>
</evidence>
<dbReference type="InterPro" id="IPR036837">
    <property type="entry name" value="Cation_efflux_CTD_sf"/>
</dbReference>
<feature type="domain" description="Cation efflux protein cytoplasmic" evidence="13">
    <location>
        <begin position="251"/>
        <end position="323"/>
    </location>
</feature>
<evidence type="ECO:0000256" key="2">
    <source>
        <dbReference type="ARBA" id="ARBA00008873"/>
    </source>
</evidence>
<dbReference type="GO" id="GO:0005385">
    <property type="term" value="F:zinc ion transmembrane transporter activity"/>
    <property type="evidence" value="ECO:0007669"/>
    <property type="project" value="TreeGrafter"/>
</dbReference>
<dbReference type="Proteomes" id="UP000186698">
    <property type="component" value="Chromosome 5L"/>
</dbReference>
<evidence type="ECO:0000256" key="1">
    <source>
        <dbReference type="ARBA" id="ARBA00004141"/>
    </source>
</evidence>
<dbReference type="CTD" id="108716462"/>
<dbReference type="GO" id="GO:0010312">
    <property type="term" value="P:detoxification of zinc ion"/>
    <property type="evidence" value="ECO:0007669"/>
    <property type="project" value="TreeGrafter"/>
</dbReference>
<keyword evidence="3" id="KW-0813">Transport</keyword>
<evidence type="ECO:0000259" key="13">
    <source>
        <dbReference type="Pfam" id="PF16916"/>
    </source>
</evidence>
<keyword evidence="7 11" id="KW-1133">Transmembrane helix</keyword>
<feature type="transmembrane region" description="Helical" evidence="11">
    <location>
        <begin position="223"/>
        <end position="239"/>
    </location>
</feature>
<feature type="transmembrane region" description="Helical" evidence="11">
    <location>
        <begin position="12"/>
        <end position="31"/>
    </location>
</feature>
<organism evidence="14 15">
    <name type="scientific">Xenopus laevis</name>
    <name type="common">African clawed frog</name>
    <dbReference type="NCBI Taxonomy" id="8355"/>
    <lineage>
        <taxon>Eukaryota</taxon>
        <taxon>Metazoa</taxon>
        <taxon>Chordata</taxon>
        <taxon>Craniata</taxon>
        <taxon>Vertebrata</taxon>
        <taxon>Euteleostomi</taxon>
        <taxon>Amphibia</taxon>
        <taxon>Batrachia</taxon>
        <taxon>Anura</taxon>
        <taxon>Pipoidea</taxon>
        <taxon>Pipidae</taxon>
        <taxon>Xenopodinae</taxon>
        <taxon>Xenopus</taxon>
        <taxon>Xenopus</taxon>
    </lineage>
</organism>
<evidence type="ECO:0000256" key="5">
    <source>
        <dbReference type="ARBA" id="ARBA00022692"/>
    </source>
</evidence>
<dbReference type="GO" id="GO:0006882">
    <property type="term" value="P:intracellular zinc ion homeostasis"/>
    <property type="evidence" value="ECO:0007669"/>
    <property type="project" value="TreeGrafter"/>
</dbReference>
<dbReference type="Gene3D" id="1.20.1510.10">
    <property type="entry name" value="Cation efflux protein transmembrane domain"/>
    <property type="match status" value="1"/>
</dbReference>
<dbReference type="GO" id="GO:0015297">
    <property type="term" value="F:antiporter activity"/>
    <property type="evidence" value="ECO:0007669"/>
    <property type="project" value="UniProtKB-KW"/>
</dbReference>
<feature type="transmembrane region" description="Helical" evidence="11">
    <location>
        <begin position="112"/>
        <end position="133"/>
    </location>
</feature>
<evidence type="ECO:0000256" key="9">
    <source>
        <dbReference type="ARBA" id="ARBA00048349"/>
    </source>
</evidence>
<dbReference type="RefSeq" id="XP_041418483.1">
    <property type="nucleotide sequence ID" value="XM_041562549.1"/>
</dbReference>
<comment type="catalytic activity">
    <reaction evidence="9">
        <text>Zn(2+)(in) + 2 H(+)(out) = Zn(2+)(out) + 2 H(+)(in)</text>
        <dbReference type="Rhea" id="RHEA:72627"/>
        <dbReference type="ChEBI" id="CHEBI:15378"/>
        <dbReference type="ChEBI" id="CHEBI:29105"/>
    </reaction>
</comment>
<dbReference type="GO" id="GO:0006828">
    <property type="term" value="P:manganese ion transport"/>
    <property type="evidence" value="ECO:0007669"/>
    <property type="project" value="TreeGrafter"/>
</dbReference>
<protein>
    <submittedName>
        <fullName evidence="15">Zinc transporter 10 isoform X2</fullName>
    </submittedName>
</protein>
<keyword evidence="8 11" id="KW-0472">Membrane</keyword>
<dbReference type="InterPro" id="IPR058533">
    <property type="entry name" value="Cation_efflux_TM"/>
</dbReference>
<evidence type="ECO:0000256" key="7">
    <source>
        <dbReference type="ARBA" id="ARBA00022989"/>
    </source>
</evidence>